<feature type="compositionally biased region" description="Acidic residues" evidence="2">
    <location>
        <begin position="172"/>
        <end position="204"/>
    </location>
</feature>
<evidence type="ECO:0000313" key="5">
    <source>
        <dbReference type="Proteomes" id="UP000094236"/>
    </source>
</evidence>
<feature type="compositionally biased region" description="Basic residues" evidence="2">
    <location>
        <begin position="91"/>
        <end position="101"/>
    </location>
</feature>
<evidence type="ECO:0000256" key="1">
    <source>
        <dbReference type="SAM" id="Coils"/>
    </source>
</evidence>
<feature type="compositionally biased region" description="Basic and acidic residues" evidence="2">
    <location>
        <begin position="81"/>
        <end position="90"/>
    </location>
</feature>
<keyword evidence="1" id="KW-0175">Coiled coil</keyword>
<dbReference type="Proteomes" id="UP000094236">
    <property type="component" value="Unassembled WGS sequence"/>
</dbReference>
<feature type="compositionally biased region" description="Acidic residues" evidence="2">
    <location>
        <begin position="107"/>
        <end position="120"/>
    </location>
</feature>
<gene>
    <name evidence="4" type="ORF">PACTADRAFT_48098</name>
</gene>
<feature type="domain" description="INO80 complex subunit B-like conserved region" evidence="3">
    <location>
        <begin position="263"/>
        <end position="348"/>
    </location>
</feature>
<feature type="region of interest" description="Disordered" evidence="2">
    <location>
        <begin position="1"/>
        <end position="218"/>
    </location>
</feature>
<organism evidence="4 5">
    <name type="scientific">Pachysolen tannophilus NRRL Y-2460</name>
    <dbReference type="NCBI Taxonomy" id="669874"/>
    <lineage>
        <taxon>Eukaryota</taxon>
        <taxon>Fungi</taxon>
        <taxon>Dikarya</taxon>
        <taxon>Ascomycota</taxon>
        <taxon>Saccharomycotina</taxon>
        <taxon>Pichiomycetes</taxon>
        <taxon>Pachysolenaceae</taxon>
        <taxon>Pachysolen</taxon>
    </lineage>
</organism>
<accession>A0A1E4U2T1</accession>
<evidence type="ECO:0000259" key="3">
    <source>
        <dbReference type="SMART" id="SM01406"/>
    </source>
</evidence>
<feature type="compositionally biased region" description="Acidic residues" evidence="2">
    <location>
        <begin position="1"/>
        <end position="67"/>
    </location>
</feature>
<name>A0A1E4U2T1_PACTA</name>
<dbReference type="PANTHER" id="PTHR21561:SF12">
    <property type="entry name" value="INO80 COMPLEX SUBUNIT B"/>
    <property type="match status" value="1"/>
</dbReference>
<dbReference type="InterPro" id="IPR029523">
    <property type="entry name" value="INO80B/Ies2"/>
</dbReference>
<dbReference type="GO" id="GO:0006338">
    <property type="term" value="P:chromatin remodeling"/>
    <property type="evidence" value="ECO:0007669"/>
    <property type="project" value="InterPro"/>
</dbReference>
<dbReference type="GO" id="GO:0031011">
    <property type="term" value="C:Ino80 complex"/>
    <property type="evidence" value="ECO:0007669"/>
    <property type="project" value="InterPro"/>
</dbReference>
<proteinExistence type="predicted"/>
<dbReference type="EMBL" id="KV454011">
    <property type="protein sequence ID" value="ODV98315.1"/>
    <property type="molecule type" value="Genomic_DNA"/>
</dbReference>
<reference evidence="5" key="1">
    <citation type="submission" date="2016-05" db="EMBL/GenBank/DDBJ databases">
        <title>Comparative genomics of biotechnologically important yeasts.</title>
        <authorList>
            <consortium name="DOE Joint Genome Institute"/>
            <person name="Riley R."/>
            <person name="Haridas S."/>
            <person name="Wolfe K.H."/>
            <person name="Lopes M.R."/>
            <person name="Hittinger C.T."/>
            <person name="Goker M."/>
            <person name="Salamov A."/>
            <person name="Wisecaver J."/>
            <person name="Long T.M."/>
            <person name="Aerts A.L."/>
            <person name="Barry K."/>
            <person name="Choi C."/>
            <person name="Clum A."/>
            <person name="Coughlan A.Y."/>
            <person name="Deshpande S."/>
            <person name="Douglass A.P."/>
            <person name="Hanson S.J."/>
            <person name="Klenk H.-P."/>
            <person name="Labutti K."/>
            <person name="Lapidus A."/>
            <person name="Lindquist E."/>
            <person name="Lipzen A."/>
            <person name="Meier-Kolthoff J.P."/>
            <person name="Ohm R.A."/>
            <person name="Otillar R.P."/>
            <person name="Pangilinan J."/>
            <person name="Peng Y."/>
            <person name="Rokas A."/>
            <person name="Rosa C.A."/>
            <person name="Scheuner C."/>
            <person name="Sibirny A.A."/>
            <person name="Slot J.C."/>
            <person name="Stielow J.B."/>
            <person name="Sun H."/>
            <person name="Kurtzman C.P."/>
            <person name="Blackwell M."/>
            <person name="Grigoriev I.V."/>
            <person name="Jeffries T.W."/>
        </authorList>
    </citation>
    <scope>NUCLEOTIDE SEQUENCE [LARGE SCALE GENOMIC DNA]</scope>
    <source>
        <strain evidence="5">NRRL Y-2460</strain>
    </source>
</reference>
<dbReference type="SMART" id="SM01406">
    <property type="entry name" value="PAPA-1"/>
    <property type="match status" value="1"/>
</dbReference>
<dbReference type="InterPro" id="IPR006880">
    <property type="entry name" value="INO80B_C"/>
</dbReference>
<keyword evidence="5" id="KW-1185">Reference proteome</keyword>
<dbReference type="AlphaFoldDB" id="A0A1E4U2T1"/>
<feature type="coiled-coil region" evidence="1">
    <location>
        <begin position="261"/>
        <end position="311"/>
    </location>
</feature>
<dbReference type="PANTHER" id="PTHR21561">
    <property type="entry name" value="INO80 COMPLEX SUBUNIT B"/>
    <property type="match status" value="1"/>
</dbReference>
<dbReference type="Pfam" id="PF04795">
    <property type="entry name" value="PAPA-1"/>
    <property type="match status" value="1"/>
</dbReference>
<dbReference type="STRING" id="669874.A0A1E4U2T1"/>
<protein>
    <recommendedName>
        <fullName evidence="3">INO80 complex subunit B-like conserved region domain-containing protein</fullName>
    </recommendedName>
</protein>
<sequence length="348" mass="40887">MLSDELSELENQQEDDGEEEDEDEDDEEEEEVEEEEEDEYNSEEEVNPDDDLQMPQNDGDDDDDDFDLEPKAYEEDELSEEKEYPKVERGRKVKQAPKLRNHQKDYQDDDDEEEEDEEEEEPKKGKISLKLNAPKKILRNIESESSSSAVTSSRNVTNKKSGGAKREQSNELNDEEEDEEEEEEEEGQADIDQDLLLTDEEEWELSGPKQDISKMTERQRAKFLEENKNLDVKNSKYSVDSDSNGFLELSNEPTKKKVYTEEELQLRRAETARKRKNLSERRLEEEKQDTLNRLLKRRANKVRDIKSLNDEDKPSILDKPRRPVLQHKALISWRSTKDKFQLIVPDVL</sequence>
<feature type="compositionally biased region" description="Low complexity" evidence="2">
    <location>
        <begin position="143"/>
        <end position="158"/>
    </location>
</feature>
<evidence type="ECO:0000313" key="4">
    <source>
        <dbReference type="EMBL" id="ODV98315.1"/>
    </source>
</evidence>
<dbReference type="OrthoDB" id="2021186at2759"/>
<evidence type="ECO:0000256" key="2">
    <source>
        <dbReference type="SAM" id="MobiDB-lite"/>
    </source>
</evidence>